<reference evidence="1" key="1">
    <citation type="submission" date="2016-02" db="EMBL/GenBank/DDBJ databases">
        <title>Genome sequence of Bacillus trypoxylicola KCTC 13244(T).</title>
        <authorList>
            <person name="Jeong H."/>
            <person name="Park S.-H."/>
            <person name="Choi S.-K."/>
        </authorList>
    </citation>
    <scope>NUCLEOTIDE SEQUENCE [LARGE SCALE GENOMIC DNA]</scope>
    <source>
        <strain evidence="1">KCTC 13244</strain>
    </source>
</reference>
<evidence type="ECO:0000313" key="2">
    <source>
        <dbReference type="Proteomes" id="UP000075806"/>
    </source>
</evidence>
<dbReference type="Proteomes" id="UP000075806">
    <property type="component" value="Unassembled WGS sequence"/>
</dbReference>
<organism evidence="1 2">
    <name type="scientific">Alkalihalobacillus trypoxylicola</name>
    <dbReference type="NCBI Taxonomy" id="519424"/>
    <lineage>
        <taxon>Bacteria</taxon>
        <taxon>Bacillati</taxon>
        <taxon>Bacillota</taxon>
        <taxon>Bacilli</taxon>
        <taxon>Bacillales</taxon>
        <taxon>Bacillaceae</taxon>
        <taxon>Alkalihalobacillus</taxon>
    </lineage>
</organism>
<protein>
    <submittedName>
        <fullName evidence="1">Uncharacterized protein</fullName>
    </submittedName>
</protein>
<name>A0A161PGQ9_9BACI</name>
<dbReference type="STRING" id="519424.AZF04_06670"/>
<sequence length="114" mass="13212">MKLKKEIVEINIDVELNDDLSVELEFDYMNDSSRFVKVSEIEEEISDVSEFFDISALTTSDFPHLSEDEITDTIIAALSKITFQEVDIEIVFSDQTEVKFKIDGEEFNDHDHEE</sequence>
<proteinExistence type="predicted"/>
<comment type="caution">
    <text evidence="1">The sequence shown here is derived from an EMBL/GenBank/DDBJ whole genome shotgun (WGS) entry which is preliminary data.</text>
</comment>
<dbReference type="AlphaFoldDB" id="A0A161PGQ9"/>
<accession>A0A161PGQ9</accession>
<keyword evidence="2" id="KW-1185">Reference proteome</keyword>
<gene>
    <name evidence="1" type="ORF">AZF04_06670</name>
</gene>
<evidence type="ECO:0000313" key="1">
    <source>
        <dbReference type="EMBL" id="KYG32437.1"/>
    </source>
</evidence>
<dbReference type="EMBL" id="LTAO01000012">
    <property type="protein sequence ID" value="KYG32437.1"/>
    <property type="molecule type" value="Genomic_DNA"/>
</dbReference>